<dbReference type="GO" id="GO:0071944">
    <property type="term" value="C:cell periphery"/>
    <property type="evidence" value="ECO:0007669"/>
    <property type="project" value="TreeGrafter"/>
</dbReference>
<organism evidence="4 5">
    <name type="scientific">Dreissena polymorpha</name>
    <name type="common">Zebra mussel</name>
    <name type="synonym">Mytilus polymorpha</name>
    <dbReference type="NCBI Taxonomy" id="45954"/>
    <lineage>
        <taxon>Eukaryota</taxon>
        <taxon>Metazoa</taxon>
        <taxon>Spiralia</taxon>
        <taxon>Lophotrochozoa</taxon>
        <taxon>Mollusca</taxon>
        <taxon>Bivalvia</taxon>
        <taxon>Autobranchia</taxon>
        <taxon>Heteroconchia</taxon>
        <taxon>Euheterodonta</taxon>
        <taxon>Imparidentia</taxon>
        <taxon>Neoheterodontei</taxon>
        <taxon>Myida</taxon>
        <taxon>Dreissenoidea</taxon>
        <taxon>Dreissenidae</taxon>
        <taxon>Dreissena</taxon>
    </lineage>
</organism>
<keyword evidence="5" id="KW-1185">Reference proteome</keyword>
<dbReference type="Proteomes" id="UP000828390">
    <property type="component" value="Unassembled WGS sequence"/>
</dbReference>
<name>A0A9D4DR71_DREPO</name>
<dbReference type="GO" id="GO:0004100">
    <property type="term" value="F:chitin synthase activity"/>
    <property type="evidence" value="ECO:0007669"/>
    <property type="project" value="InterPro"/>
</dbReference>
<evidence type="ECO:0000256" key="3">
    <source>
        <dbReference type="ARBA" id="ARBA00023136"/>
    </source>
</evidence>
<reference evidence="4" key="2">
    <citation type="submission" date="2020-11" db="EMBL/GenBank/DDBJ databases">
        <authorList>
            <person name="McCartney M.A."/>
            <person name="Auch B."/>
            <person name="Kono T."/>
            <person name="Mallez S."/>
            <person name="Becker A."/>
            <person name="Gohl D.M."/>
            <person name="Silverstein K.A.T."/>
            <person name="Koren S."/>
            <person name="Bechman K.B."/>
            <person name="Herman A."/>
            <person name="Abrahante J.E."/>
            <person name="Garbe J."/>
        </authorList>
    </citation>
    <scope>NUCLEOTIDE SEQUENCE</scope>
    <source>
        <strain evidence="4">Duluth1</strain>
        <tissue evidence="4">Whole animal</tissue>
    </source>
</reference>
<proteinExistence type="predicted"/>
<sequence>MRVQNVRKKGLYRTSLTACAYGPVIPDRDHYILYVNFVGEDRWLCTLLLQQGYRVEYCAASDALTYAPEGKLVSAYFCGDTQRGTN</sequence>
<evidence type="ECO:0000256" key="2">
    <source>
        <dbReference type="ARBA" id="ARBA00022692"/>
    </source>
</evidence>
<gene>
    <name evidence="4" type="ORF">DPMN_188677</name>
</gene>
<keyword evidence="3" id="KW-0472">Membrane</keyword>
<reference evidence="4" key="1">
    <citation type="journal article" date="2019" name="bioRxiv">
        <title>The Genome of the Zebra Mussel, Dreissena polymorpha: A Resource for Invasive Species Research.</title>
        <authorList>
            <person name="McCartney M.A."/>
            <person name="Auch B."/>
            <person name="Kono T."/>
            <person name="Mallez S."/>
            <person name="Zhang Y."/>
            <person name="Obille A."/>
            <person name="Becker A."/>
            <person name="Abrahante J.E."/>
            <person name="Garbe J."/>
            <person name="Badalamenti J.P."/>
            <person name="Herman A."/>
            <person name="Mangelson H."/>
            <person name="Liachko I."/>
            <person name="Sullivan S."/>
            <person name="Sone E.D."/>
            <person name="Koren S."/>
            <person name="Silverstein K.A.T."/>
            <person name="Beckman K.B."/>
            <person name="Gohl D.M."/>
        </authorList>
    </citation>
    <scope>NUCLEOTIDE SEQUENCE</scope>
    <source>
        <strain evidence="4">Duluth1</strain>
        <tissue evidence="4">Whole animal</tissue>
    </source>
</reference>
<dbReference type="GO" id="GO:0006031">
    <property type="term" value="P:chitin biosynthetic process"/>
    <property type="evidence" value="ECO:0007669"/>
    <property type="project" value="TreeGrafter"/>
</dbReference>
<dbReference type="PANTHER" id="PTHR22914:SF42">
    <property type="entry name" value="CHITIN SYNTHASE"/>
    <property type="match status" value="1"/>
</dbReference>
<comment type="caution">
    <text evidence="4">The sequence shown here is derived from an EMBL/GenBank/DDBJ whole genome shotgun (WGS) entry which is preliminary data.</text>
</comment>
<protein>
    <submittedName>
        <fullName evidence="4">Uncharacterized protein</fullName>
    </submittedName>
</protein>
<evidence type="ECO:0000313" key="4">
    <source>
        <dbReference type="EMBL" id="KAH3754019.1"/>
    </source>
</evidence>
<keyword evidence="2" id="KW-0812">Transmembrane</keyword>
<dbReference type="GO" id="GO:0016020">
    <property type="term" value="C:membrane"/>
    <property type="evidence" value="ECO:0007669"/>
    <property type="project" value="UniProtKB-SubCell"/>
</dbReference>
<dbReference type="EMBL" id="JAIWYP010000010">
    <property type="protein sequence ID" value="KAH3754019.1"/>
    <property type="molecule type" value="Genomic_DNA"/>
</dbReference>
<comment type="subcellular location">
    <subcellularLocation>
        <location evidence="1">Membrane</location>
        <topology evidence="1">Multi-pass membrane protein</topology>
    </subcellularLocation>
</comment>
<evidence type="ECO:0000313" key="5">
    <source>
        <dbReference type="Proteomes" id="UP000828390"/>
    </source>
</evidence>
<dbReference type="AlphaFoldDB" id="A0A9D4DR71"/>
<accession>A0A9D4DR71</accession>
<dbReference type="InterPro" id="IPR004835">
    <property type="entry name" value="Chitin_synth"/>
</dbReference>
<dbReference type="PANTHER" id="PTHR22914">
    <property type="entry name" value="CHITIN SYNTHASE"/>
    <property type="match status" value="1"/>
</dbReference>
<evidence type="ECO:0000256" key="1">
    <source>
        <dbReference type="ARBA" id="ARBA00004141"/>
    </source>
</evidence>